<organism evidence="2 3">
    <name type="scientific">Rubrobacter marinus</name>
    <dbReference type="NCBI Taxonomy" id="2653852"/>
    <lineage>
        <taxon>Bacteria</taxon>
        <taxon>Bacillati</taxon>
        <taxon>Actinomycetota</taxon>
        <taxon>Rubrobacteria</taxon>
        <taxon>Rubrobacterales</taxon>
        <taxon>Rubrobacteraceae</taxon>
        <taxon>Rubrobacter</taxon>
    </lineage>
</organism>
<reference evidence="2 3" key="1">
    <citation type="submission" date="2019-10" db="EMBL/GenBank/DDBJ databases">
        <title>Rubrobacter sp nov SCSIO 52915 isolated from a deep-sea sediment in the South China Sea.</title>
        <authorList>
            <person name="Chen R.W."/>
        </authorList>
    </citation>
    <scope>NUCLEOTIDE SEQUENCE [LARGE SCALE GENOMIC DNA]</scope>
    <source>
        <strain evidence="2 3">SCSIO 52915</strain>
    </source>
</reference>
<dbReference type="Proteomes" id="UP000502706">
    <property type="component" value="Chromosome"/>
</dbReference>
<sequence length="67" mass="7259">MLNATPRTLRGAWLLYPLALASLVLYAVLFDNGALLSPAIGTEAAQAANYMHELFHDGRHLLGTPCH</sequence>
<name>A0A6G8PZ86_9ACTN</name>
<dbReference type="InterPro" id="IPR012667">
    <property type="entry name" value="CbtB_put"/>
</dbReference>
<dbReference type="Pfam" id="PF09489">
    <property type="entry name" value="CbtB"/>
    <property type="match status" value="1"/>
</dbReference>
<gene>
    <name evidence="2" type="ORF">GBA65_14630</name>
</gene>
<evidence type="ECO:0000313" key="2">
    <source>
        <dbReference type="EMBL" id="QIN79549.1"/>
    </source>
</evidence>
<dbReference type="KEGG" id="rmar:GBA65_14630"/>
<keyword evidence="1" id="KW-0812">Transmembrane</keyword>
<dbReference type="EMBL" id="CP045121">
    <property type="protein sequence ID" value="QIN79549.1"/>
    <property type="molecule type" value="Genomic_DNA"/>
</dbReference>
<accession>A0A6G8PZ86</accession>
<evidence type="ECO:0000256" key="1">
    <source>
        <dbReference type="SAM" id="Phobius"/>
    </source>
</evidence>
<keyword evidence="3" id="KW-1185">Reference proteome</keyword>
<proteinExistence type="predicted"/>
<evidence type="ECO:0008006" key="4">
    <source>
        <dbReference type="Google" id="ProtNLM"/>
    </source>
</evidence>
<feature type="transmembrane region" description="Helical" evidence="1">
    <location>
        <begin position="12"/>
        <end position="29"/>
    </location>
</feature>
<keyword evidence="1" id="KW-0472">Membrane</keyword>
<protein>
    <recommendedName>
        <fullName evidence="4">CbtB-domain containing protein</fullName>
    </recommendedName>
</protein>
<keyword evidence="1" id="KW-1133">Transmembrane helix</keyword>
<evidence type="ECO:0000313" key="3">
    <source>
        <dbReference type="Proteomes" id="UP000502706"/>
    </source>
</evidence>
<dbReference type="AlphaFoldDB" id="A0A6G8PZ86"/>